<proteinExistence type="predicted"/>
<evidence type="ECO:0000313" key="1">
    <source>
        <dbReference type="EMBL" id="JAP56953.1"/>
    </source>
</evidence>
<gene>
    <name evidence="1" type="ORF">TR136911</name>
</gene>
<dbReference type="AlphaFoldDB" id="A0A0X3PYH1"/>
<accession>A0A0X3PYH1</accession>
<name>A0A0X3PYH1_SCHSO</name>
<sequence length="296" mass="33350">MGQQLSRPPRSLLKLRRTRGRGKAVFAAQFANYNAVDDTFPVYREVSVQTDGPMTFNKTPSNKDTLSALLDEIIQILEKDVEESREMCSDLQQCKLEDIEVRQQSPEVLPPASHSATVTDAAGEREVGQNSVNGPFVNYSAYSRLSDSEASLREFEELEKSINMMETFTVQSATETPVVRKRIRASTPYSAVSSEGKSKEAVLPFENKFWIGCGMETLKIFKNPKDRRIESIARTSGCRITLRETKRKNALGQWQQLVVVEAASETGLKKCTNLLDEKFPAFRASSGRMNCKWDFR</sequence>
<reference evidence="1" key="1">
    <citation type="submission" date="2016-01" db="EMBL/GenBank/DDBJ databases">
        <title>Reference transcriptome for the parasite Schistocephalus solidus: insights into the molecular evolution of parasitism.</title>
        <authorList>
            <person name="Hebert F.O."/>
            <person name="Grambauer S."/>
            <person name="Barber I."/>
            <person name="Landry C.R."/>
            <person name="Aubin-Horth N."/>
        </authorList>
    </citation>
    <scope>NUCLEOTIDE SEQUENCE</scope>
</reference>
<protein>
    <submittedName>
        <fullName evidence="1">Uncharacterized protein</fullName>
    </submittedName>
</protein>
<dbReference type="EMBL" id="GEEE01006272">
    <property type="protein sequence ID" value="JAP56953.1"/>
    <property type="molecule type" value="Transcribed_RNA"/>
</dbReference>
<organism evidence="1">
    <name type="scientific">Schistocephalus solidus</name>
    <name type="common">Tapeworm</name>
    <dbReference type="NCBI Taxonomy" id="70667"/>
    <lineage>
        <taxon>Eukaryota</taxon>
        <taxon>Metazoa</taxon>
        <taxon>Spiralia</taxon>
        <taxon>Lophotrochozoa</taxon>
        <taxon>Platyhelminthes</taxon>
        <taxon>Cestoda</taxon>
        <taxon>Eucestoda</taxon>
        <taxon>Diphyllobothriidea</taxon>
        <taxon>Diphyllobothriidae</taxon>
        <taxon>Schistocephalus</taxon>
    </lineage>
</organism>